<dbReference type="Pfam" id="PF00956">
    <property type="entry name" value="NAP"/>
    <property type="match status" value="1"/>
</dbReference>
<protein>
    <submittedName>
        <fullName evidence="4">Nucleosome assembly protein 1-like 1</fullName>
    </submittedName>
</protein>
<dbReference type="InterPro" id="IPR002164">
    <property type="entry name" value="NAP_family"/>
</dbReference>
<dbReference type="GO" id="GO:0005634">
    <property type="term" value="C:nucleus"/>
    <property type="evidence" value="ECO:0007669"/>
    <property type="project" value="InterPro"/>
</dbReference>
<sequence length="379" mass="43686">MVDGIKEVNEGGDDISASGDSEFDNLGHMEKFQALAQYMNLPVFVKRRVKALKKLLHDYVKIEMEFYKEIFEVEQRYQSRYIDLWNKRQAIVSGESEPTDEECEWPFDGEVQLVDAFSRQHLEGQDNSTADEVVDEKGIPKFWLKVLLHSSLTAEMVGDNDQAILEHLCDIKVNLTTEGQETGFTLEFHFSPNEYFTNTVLTKQYVFNNQPPAENPLEYDGPEIVRCRGCAINWKPGKNITIKIMKKIKKHKNRKEVRTVTKTVKQDSFFNFFDPPLDSLTDDDLDEDTVELLQEDFRIGHFIRETLIPRAVLYFTGEAVDSDDESDEESDDDDGDDDDDDVDDSDEELDRQKRGRPKRGGRSDAKEPNLSEKPECQQS</sequence>
<dbReference type="Gene3D" id="1.20.5.1500">
    <property type="match status" value="1"/>
</dbReference>
<name>A0A5K3EN58_MESCO</name>
<dbReference type="GO" id="GO:0006334">
    <property type="term" value="P:nucleosome assembly"/>
    <property type="evidence" value="ECO:0007669"/>
    <property type="project" value="InterPro"/>
</dbReference>
<evidence type="ECO:0000256" key="1">
    <source>
        <dbReference type="ARBA" id="ARBA00009947"/>
    </source>
</evidence>
<feature type="compositionally biased region" description="Basic and acidic residues" evidence="3">
    <location>
        <begin position="361"/>
        <end position="379"/>
    </location>
</feature>
<organism evidence="4">
    <name type="scientific">Mesocestoides corti</name>
    <name type="common">Flatworm</name>
    <dbReference type="NCBI Taxonomy" id="53468"/>
    <lineage>
        <taxon>Eukaryota</taxon>
        <taxon>Metazoa</taxon>
        <taxon>Spiralia</taxon>
        <taxon>Lophotrochozoa</taxon>
        <taxon>Platyhelminthes</taxon>
        <taxon>Cestoda</taxon>
        <taxon>Eucestoda</taxon>
        <taxon>Cyclophyllidea</taxon>
        <taxon>Mesocestoididae</taxon>
        <taxon>Mesocestoides</taxon>
    </lineage>
</organism>
<comment type="similarity">
    <text evidence="1 2">Belongs to the nucleosome assembly protein (NAP) family.</text>
</comment>
<dbReference type="SUPFAM" id="SSF143113">
    <property type="entry name" value="NAP-like"/>
    <property type="match status" value="1"/>
</dbReference>
<dbReference type="AlphaFoldDB" id="A0A5K3EN58"/>
<evidence type="ECO:0000256" key="3">
    <source>
        <dbReference type="SAM" id="MobiDB-lite"/>
    </source>
</evidence>
<accession>A0A5K3EN58</accession>
<dbReference type="PANTHER" id="PTHR11875">
    <property type="entry name" value="TESTIS-SPECIFIC Y-ENCODED PROTEIN"/>
    <property type="match status" value="1"/>
</dbReference>
<feature type="compositionally biased region" description="Acidic residues" evidence="3">
    <location>
        <begin position="320"/>
        <end position="349"/>
    </location>
</feature>
<evidence type="ECO:0000256" key="2">
    <source>
        <dbReference type="RuleBase" id="RU003876"/>
    </source>
</evidence>
<reference evidence="4" key="1">
    <citation type="submission" date="2019-11" db="UniProtKB">
        <authorList>
            <consortium name="WormBaseParasite"/>
        </authorList>
    </citation>
    <scope>IDENTIFICATION</scope>
</reference>
<feature type="region of interest" description="Disordered" evidence="3">
    <location>
        <begin position="319"/>
        <end position="379"/>
    </location>
</feature>
<proteinExistence type="inferred from homology"/>
<dbReference type="InterPro" id="IPR037231">
    <property type="entry name" value="NAP-like_sf"/>
</dbReference>
<dbReference type="Gene3D" id="3.30.1120.90">
    <property type="entry name" value="Nucleosome assembly protein"/>
    <property type="match status" value="1"/>
</dbReference>
<evidence type="ECO:0000313" key="4">
    <source>
        <dbReference type="WBParaSite" id="MCU_001757-RB"/>
    </source>
</evidence>
<dbReference type="WBParaSite" id="MCU_001757-RB">
    <property type="protein sequence ID" value="MCU_001757-RB"/>
    <property type="gene ID" value="MCU_001757"/>
</dbReference>